<dbReference type="InterPro" id="IPR049073">
    <property type="entry name" value="T6SS_VgrG3-like_C"/>
</dbReference>
<feature type="domain" description="LysM" evidence="2">
    <location>
        <begin position="74"/>
        <end position="119"/>
    </location>
</feature>
<evidence type="ECO:0000259" key="2">
    <source>
        <dbReference type="PROSITE" id="PS51782"/>
    </source>
</evidence>
<proteinExistence type="predicted"/>
<dbReference type="Gene3D" id="3.10.350.10">
    <property type="entry name" value="LysM domain"/>
    <property type="match status" value="2"/>
</dbReference>
<dbReference type="PROSITE" id="PS51782">
    <property type="entry name" value="LYSM"/>
    <property type="match status" value="2"/>
</dbReference>
<dbReference type="InterPro" id="IPR018392">
    <property type="entry name" value="LysM"/>
</dbReference>
<dbReference type="Pfam" id="PF21277">
    <property type="entry name" value="T6SS_VgrG3-like_C"/>
    <property type="match status" value="1"/>
</dbReference>
<organism evidence="3 4">
    <name type="scientific">Sphingorhabdus arenilitoris</name>
    <dbReference type="NCBI Taxonomy" id="1490041"/>
    <lineage>
        <taxon>Bacteria</taxon>
        <taxon>Pseudomonadati</taxon>
        <taxon>Pseudomonadota</taxon>
        <taxon>Alphaproteobacteria</taxon>
        <taxon>Sphingomonadales</taxon>
        <taxon>Sphingomonadaceae</taxon>
        <taxon>Sphingorhabdus</taxon>
    </lineage>
</organism>
<dbReference type="EMBL" id="JBHSDH010000012">
    <property type="protein sequence ID" value="MFC4291484.1"/>
    <property type="molecule type" value="Genomic_DNA"/>
</dbReference>
<dbReference type="SMART" id="SM00257">
    <property type="entry name" value="LysM"/>
    <property type="match status" value="2"/>
</dbReference>
<evidence type="ECO:0000256" key="1">
    <source>
        <dbReference type="SAM" id="MobiDB-lite"/>
    </source>
</evidence>
<dbReference type="CDD" id="cd00118">
    <property type="entry name" value="LysM"/>
    <property type="match status" value="2"/>
</dbReference>
<dbReference type="PANTHER" id="PTHR33734:SF22">
    <property type="entry name" value="MEMBRANE-BOUND LYTIC MUREIN TRANSGLYCOSYLASE D"/>
    <property type="match status" value="1"/>
</dbReference>
<evidence type="ECO:0000313" key="4">
    <source>
        <dbReference type="Proteomes" id="UP001595887"/>
    </source>
</evidence>
<keyword evidence="4" id="KW-1185">Reference proteome</keyword>
<dbReference type="RefSeq" id="WP_381421365.1">
    <property type="nucleotide sequence ID" value="NZ_JBHSDH010000012.1"/>
</dbReference>
<dbReference type="Proteomes" id="UP001595887">
    <property type="component" value="Unassembled WGS sequence"/>
</dbReference>
<reference evidence="4" key="1">
    <citation type="journal article" date="2019" name="Int. J. Syst. Evol. Microbiol.">
        <title>The Global Catalogue of Microorganisms (GCM) 10K type strain sequencing project: providing services to taxonomists for standard genome sequencing and annotation.</title>
        <authorList>
            <consortium name="The Broad Institute Genomics Platform"/>
            <consortium name="The Broad Institute Genome Sequencing Center for Infectious Disease"/>
            <person name="Wu L."/>
            <person name="Ma J."/>
        </authorList>
    </citation>
    <scope>NUCLEOTIDE SEQUENCE [LARGE SCALE GENOMIC DNA]</scope>
    <source>
        <strain evidence="4">CECT 8531</strain>
    </source>
</reference>
<sequence length="579" mass="61313">MIQSTSAVSGTNSLSTGNGRQDVQSYQIQRGDTLSSIAARFGTDARTIAAMNAIANPNRIYAGQSISVPAGGGQSYTVRSADTLGAIARANGLPLSSLIAANPQIANPNRIFPGDVITIPARSGGGIASNAGGVAATSSAAPVAAGTGSAPSGPHRLGSLSETYESGGRGPGTVSSGRGDPGGVSYGVYQLSTNAGTLQTFMRNEGSRWAGELRGLTPGSGDFSAKWRAIAEREPQAFRAAQHAFIERTHYQPVISDILAGRGIDLNARHNAVRDAVWSVSVQHAGAKTIINRAVAATDAQMARTDPNYDRALVQNIYAERSRYVLDVAQNNSRLNSAERAQLRDVVRTRYPAELRDAMAMFNRPQAAATSAPAALDSAQAATADRTNPQTAADFAAVINSRGDAQARSDLAAGNKVVVAIRTPTSTNANGGAGRYDDRMAVVWRDGQGNYQMREFNGNTDPSGRYDGRYGRDMNGDGRRELGQLVTGNYRYERQAGTFVGNRFFRATESQSAIRDVNHDGRFDSQDRVDRSGVGTSMLFHQGGNNITGSAGCQTLKPSDYNSFLQLLGSQRNFSYVLI</sequence>
<feature type="domain" description="LysM" evidence="2">
    <location>
        <begin position="24"/>
        <end position="68"/>
    </location>
</feature>
<gene>
    <name evidence="3" type="ORF">ACFOWX_03550</name>
</gene>
<dbReference type="InterPro" id="IPR036779">
    <property type="entry name" value="LysM_dom_sf"/>
</dbReference>
<feature type="compositionally biased region" description="Low complexity" evidence="1">
    <location>
        <begin position="143"/>
        <end position="153"/>
    </location>
</feature>
<protein>
    <submittedName>
        <fullName evidence="3">LysM domain-containing protein</fullName>
    </submittedName>
</protein>
<dbReference type="PANTHER" id="PTHR33734">
    <property type="entry name" value="LYSM DOMAIN-CONTAINING GPI-ANCHORED PROTEIN 2"/>
    <property type="match status" value="1"/>
</dbReference>
<comment type="caution">
    <text evidence="3">The sequence shown here is derived from an EMBL/GenBank/DDBJ whole genome shotgun (WGS) entry which is preliminary data.</text>
</comment>
<accession>A0ABV8RFM4</accession>
<evidence type="ECO:0000313" key="3">
    <source>
        <dbReference type="EMBL" id="MFC4291484.1"/>
    </source>
</evidence>
<feature type="region of interest" description="Disordered" evidence="1">
    <location>
        <begin position="1"/>
        <end position="22"/>
    </location>
</feature>
<dbReference type="SUPFAM" id="SSF54106">
    <property type="entry name" value="LysM domain"/>
    <property type="match status" value="2"/>
</dbReference>
<name>A0ABV8RFM4_9SPHN</name>
<feature type="region of interest" description="Disordered" evidence="1">
    <location>
        <begin position="143"/>
        <end position="180"/>
    </location>
</feature>
<dbReference type="Pfam" id="PF01476">
    <property type="entry name" value="LysM"/>
    <property type="match status" value="2"/>
</dbReference>